<protein>
    <submittedName>
        <fullName evidence="2">Tricarballylate utilization protein TcuB</fullName>
    </submittedName>
</protein>
<comment type="caution">
    <text evidence="2">The sequence shown here is derived from an EMBL/GenBank/DDBJ whole genome shotgun (WGS) entry which is preliminary data.</text>
</comment>
<dbReference type="SUPFAM" id="SSF54862">
    <property type="entry name" value="4Fe-4S ferredoxins"/>
    <property type="match status" value="1"/>
</dbReference>
<dbReference type="NCBIfam" id="TIGR02484">
    <property type="entry name" value="CitB"/>
    <property type="match status" value="1"/>
</dbReference>
<sequence length="379" mass="42185">MAQILEEDIIFIDKGNTQYKDKVQEARRVMEVCNACRYCEGFCAVFPAMQQRREFSDEDLDYLSNLCHNCTGCYHACQYTAPHPFNLNVPKALGDLRNETYKKYAWPGKLSGLIAHNGLFVSMLTLVSVSLAILIAIAIQSPEVLFGEHQGDFYAIMPHNAMVALMGGAMLFVIAALVMSFVGFWRKTGYSLKQFFSRDNLIPALKDALTLRHLGGNGEGCNTRNESFSNTRRMFHHFMMYGFLLCFAATSVATVYDYGFGWPAPYPYFSLPVVLGTVGGIGLIIGPAGLLWTKINFAEQPSVRSMFGMDVAFLVLLMLVSITGLLLLAVRDTSLMGMTLAIHLGTVFTLFVAMPFSKFVHIIYRFAALNRNAIEAKAK</sequence>
<proteinExistence type="predicted"/>
<dbReference type="OrthoDB" id="9765258at2"/>
<evidence type="ECO:0000313" key="2">
    <source>
        <dbReference type="EMBL" id="PSW08286.1"/>
    </source>
</evidence>
<reference evidence="2 3" key="1">
    <citation type="submission" date="2018-03" db="EMBL/GenBank/DDBJ databases">
        <title>Whole genome sequencing of Histamine producing bacteria.</title>
        <authorList>
            <person name="Butler K."/>
        </authorList>
    </citation>
    <scope>NUCLEOTIDE SEQUENCE [LARGE SCALE GENOMIC DNA]</scope>
    <source>
        <strain evidence="2 3">DSM 19138</strain>
    </source>
</reference>
<dbReference type="SUPFAM" id="SSF103501">
    <property type="entry name" value="Respiratory nitrate reductase 1 gamma chain"/>
    <property type="match status" value="1"/>
</dbReference>
<gene>
    <name evidence="2" type="primary">tcuB</name>
    <name evidence="2" type="ORF">C9J01_24255</name>
</gene>
<feature type="transmembrane region" description="Helical" evidence="1">
    <location>
        <begin position="336"/>
        <end position="356"/>
    </location>
</feature>
<name>A0A2T3N6H7_9GAMM</name>
<dbReference type="EMBL" id="PYMB01000022">
    <property type="protein sequence ID" value="PSW08286.1"/>
    <property type="molecule type" value="Genomic_DNA"/>
</dbReference>
<organism evidence="2 3">
    <name type="scientific">Photobacterium rosenbergii</name>
    <dbReference type="NCBI Taxonomy" id="294936"/>
    <lineage>
        <taxon>Bacteria</taxon>
        <taxon>Pseudomonadati</taxon>
        <taxon>Pseudomonadota</taxon>
        <taxon>Gammaproteobacteria</taxon>
        <taxon>Vibrionales</taxon>
        <taxon>Vibrionaceae</taxon>
        <taxon>Photobacterium</taxon>
    </lineage>
</organism>
<feature type="transmembrane region" description="Helical" evidence="1">
    <location>
        <begin position="311"/>
        <end position="330"/>
    </location>
</feature>
<evidence type="ECO:0000256" key="1">
    <source>
        <dbReference type="SAM" id="Phobius"/>
    </source>
</evidence>
<accession>A0A2T3N6H7</accession>
<dbReference type="RefSeq" id="WP_107300697.1">
    <property type="nucleotide sequence ID" value="NZ_PYMB01000022.1"/>
</dbReference>
<feature type="transmembrane region" description="Helical" evidence="1">
    <location>
        <begin position="161"/>
        <end position="185"/>
    </location>
</feature>
<feature type="transmembrane region" description="Helical" evidence="1">
    <location>
        <begin position="119"/>
        <end position="141"/>
    </location>
</feature>
<evidence type="ECO:0000313" key="3">
    <source>
        <dbReference type="Proteomes" id="UP000241346"/>
    </source>
</evidence>
<keyword evidence="1" id="KW-1133">Transmembrane helix</keyword>
<dbReference type="AlphaFoldDB" id="A0A2T3N6H7"/>
<dbReference type="Gene3D" id="1.20.950.20">
    <property type="entry name" value="Transmembrane di-heme cytochromes, Chain C"/>
    <property type="match status" value="1"/>
</dbReference>
<feature type="transmembrane region" description="Helical" evidence="1">
    <location>
        <begin position="238"/>
        <end position="256"/>
    </location>
</feature>
<dbReference type="InterPro" id="IPR012830">
    <property type="entry name" value="Citrate_utilization_prot_B"/>
</dbReference>
<dbReference type="Proteomes" id="UP000241346">
    <property type="component" value="Unassembled WGS sequence"/>
</dbReference>
<keyword evidence="1" id="KW-0812">Transmembrane</keyword>
<feature type="transmembrane region" description="Helical" evidence="1">
    <location>
        <begin position="268"/>
        <end position="291"/>
    </location>
</feature>
<dbReference type="InterPro" id="IPR036197">
    <property type="entry name" value="NarG-like_sf"/>
</dbReference>
<keyword evidence="1" id="KW-0472">Membrane</keyword>